<dbReference type="Pfam" id="PF01381">
    <property type="entry name" value="HTH_3"/>
    <property type="match status" value="1"/>
</dbReference>
<reference evidence="2 3" key="1">
    <citation type="submission" date="2018-02" db="EMBL/GenBank/DDBJ databases">
        <title>Draft genome sequence of Ochrobactrum oryzae found in Brazil.</title>
        <authorList>
            <person name="Cerdeira L."/>
            <person name="Andrade F."/>
            <person name="Zacariotto T."/>
            <person name="Barbosa B."/>
            <person name="Santos S."/>
            <person name="Cassetari V."/>
            <person name="Lincopan N."/>
        </authorList>
    </citation>
    <scope>NUCLEOTIDE SEQUENCE [LARGE SCALE GENOMIC DNA]</scope>
    <source>
        <strain evidence="2 3">OA447</strain>
    </source>
</reference>
<evidence type="ECO:0000313" key="2">
    <source>
        <dbReference type="EMBL" id="PQA73040.1"/>
    </source>
</evidence>
<dbReference type="AlphaFoldDB" id="A0A2S7IYL0"/>
<accession>A0A2S7IYL0</accession>
<keyword evidence="3" id="KW-1185">Reference proteome</keyword>
<dbReference type="SUPFAM" id="SSF47413">
    <property type="entry name" value="lambda repressor-like DNA-binding domains"/>
    <property type="match status" value="1"/>
</dbReference>
<dbReference type="Gene3D" id="1.10.260.40">
    <property type="entry name" value="lambda repressor-like DNA-binding domains"/>
    <property type="match status" value="1"/>
</dbReference>
<proteinExistence type="predicted"/>
<name>A0A2S7IYL0_9HYPH</name>
<dbReference type="PROSITE" id="PS50943">
    <property type="entry name" value="HTH_CROC1"/>
    <property type="match status" value="1"/>
</dbReference>
<evidence type="ECO:0000259" key="1">
    <source>
        <dbReference type="PROSITE" id="PS50943"/>
    </source>
</evidence>
<dbReference type="Proteomes" id="UP000238493">
    <property type="component" value="Unassembled WGS sequence"/>
</dbReference>
<dbReference type="EMBL" id="PTRC01000023">
    <property type="protein sequence ID" value="PQA73040.1"/>
    <property type="molecule type" value="Genomic_DNA"/>
</dbReference>
<feature type="domain" description="HTH cro/C1-type" evidence="1">
    <location>
        <begin position="22"/>
        <end position="62"/>
    </location>
</feature>
<organism evidence="2 3">
    <name type="scientific">Brucella oryzae</name>
    <dbReference type="NCBI Taxonomy" id="335286"/>
    <lineage>
        <taxon>Bacteria</taxon>
        <taxon>Pseudomonadati</taxon>
        <taxon>Pseudomonadota</taxon>
        <taxon>Alphaproteobacteria</taxon>
        <taxon>Hyphomicrobiales</taxon>
        <taxon>Brucellaceae</taxon>
        <taxon>Brucella/Ochrobactrum group</taxon>
        <taxon>Brucella</taxon>
    </lineage>
</organism>
<evidence type="ECO:0000313" key="3">
    <source>
        <dbReference type="Proteomes" id="UP000238493"/>
    </source>
</evidence>
<comment type="caution">
    <text evidence="2">The sequence shown here is derived from an EMBL/GenBank/DDBJ whole genome shotgun (WGS) entry which is preliminary data.</text>
</comment>
<dbReference type="CDD" id="cd00093">
    <property type="entry name" value="HTH_XRE"/>
    <property type="match status" value="1"/>
</dbReference>
<dbReference type="GO" id="GO:0003677">
    <property type="term" value="F:DNA binding"/>
    <property type="evidence" value="ECO:0007669"/>
    <property type="project" value="InterPro"/>
</dbReference>
<protein>
    <recommendedName>
        <fullName evidence="1">HTH cro/C1-type domain-containing protein</fullName>
    </recommendedName>
</protein>
<sequence length="100" mass="10731">MMITGPQCRAARALVEFSRDRLAQLSGIDASTIEQFERKLGAPSDEQIKALADTLEKAGALFIPENGGGAGVRLKFNRSETRRIANLENEGGLTASDDVP</sequence>
<dbReference type="InterPro" id="IPR010982">
    <property type="entry name" value="Lambda_DNA-bd_dom_sf"/>
</dbReference>
<dbReference type="InterPro" id="IPR001387">
    <property type="entry name" value="Cro/C1-type_HTH"/>
</dbReference>
<gene>
    <name evidence="2" type="ORF">C3731_13655</name>
</gene>
<dbReference type="OrthoDB" id="4419620at2"/>